<reference evidence="1 2" key="1">
    <citation type="journal article" date="2019" name="ACS Chem. Biol.">
        <title>Identification and Mobilization of a Cryptic Antibiotic Biosynthesis Gene Locus from a Human-Pathogenic Nocardia Isolate.</title>
        <authorList>
            <person name="Herisse M."/>
            <person name="Ishida K."/>
            <person name="Porter J.L."/>
            <person name="Howden B."/>
            <person name="Hertweck C."/>
            <person name="Stinear T.P."/>
            <person name="Pidot S.J."/>
        </authorList>
    </citation>
    <scope>NUCLEOTIDE SEQUENCE [LARGE SCALE GENOMIC DNA]</scope>
    <source>
        <strain evidence="1 2">AUSMDU00012715</strain>
    </source>
</reference>
<evidence type="ECO:0000313" key="2">
    <source>
        <dbReference type="Proteomes" id="UP000500953"/>
    </source>
</evidence>
<dbReference type="Proteomes" id="UP000500953">
    <property type="component" value="Chromosome"/>
</dbReference>
<name>A0A6G9Z2A7_9NOCA</name>
<sequence>MWIANTAGRSRSRQSVSAMRRAAKEKLASLALPACGDVFEFAAALSAKRGIPLELLAITIRPTAPCGLWLSTSATDFIIYEAAASRQHQHHIIAHELGHIIYGHTGISAVATETSRLLFPDLDPALVRDLLGRSGYTERQEQQAEVMATIIQDSLRSDGAAADETTPADEVLVRIRRSLS</sequence>
<proteinExistence type="predicted"/>
<protein>
    <submittedName>
        <fullName evidence="1">ImmA/IrrE family metallo-endopeptidase</fullName>
    </submittedName>
</protein>
<gene>
    <name evidence="1" type="ORF">F6W96_15705</name>
</gene>
<organism evidence="1 2">
    <name type="scientific">Nocardia terpenica</name>
    <dbReference type="NCBI Taxonomy" id="455432"/>
    <lineage>
        <taxon>Bacteria</taxon>
        <taxon>Bacillati</taxon>
        <taxon>Actinomycetota</taxon>
        <taxon>Actinomycetes</taxon>
        <taxon>Mycobacteriales</taxon>
        <taxon>Nocardiaceae</taxon>
        <taxon>Nocardia</taxon>
    </lineage>
</organism>
<evidence type="ECO:0000313" key="1">
    <source>
        <dbReference type="EMBL" id="QIS19511.1"/>
    </source>
</evidence>
<accession>A0A6G9Z2A7</accession>
<dbReference type="AlphaFoldDB" id="A0A6G9Z2A7"/>
<dbReference type="EMBL" id="CP046173">
    <property type="protein sequence ID" value="QIS19511.1"/>
    <property type="molecule type" value="Genomic_DNA"/>
</dbReference>